<evidence type="ECO:0000259" key="17">
    <source>
        <dbReference type="Pfam" id="PF02769"/>
    </source>
</evidence>
<evidence type="ECO:0000256" key="10">
    <source>
        <dbReference type="ARBA" id="ARBA00022840"/>
    </source>
</evidence>
<dbReference type="FunFam" id="3.90.650.10:FF:000011">
    <property type="entry name" value="Phosphoribosylformylglycinamidine cyclo-ligase"/>
    <property type="match status" value="1"/>
</dbReference>
<evidence type="ECO:0000256" key="7">
    <source>
        <dbReference type="ARBA" id="ARBA00022598"/>
    </source>
</evidence>
<dbReference type="GO" id="GO:0005829">
    <property type="term" value="C:cytosol"/>
    <property type="evidence" value="ECO:0007669"/>
    <property type="project" value="TreeGrafter"/>
</dbReference>
<dbReference type="InterPro" id="IPR016188">
    <property type="entry name" value="PurM-like_N"/>
</dbReference>
<keyword evidence="7 15" id="KW-0436">Ligase</keyword>
<dbReference type="InterPro" id="IPR036921">
    <property type="entry name" value="PurM-like_N_sf"/>
</dbReference>
<dbReference type="InterPro" id="IPR004733">
    <property type="entry name" value="PurM_cligase"/>
</dbReference>
<keyword evidence="9 15" id="KW-0658">Purine biosynthesis</keyword>
<organism evidence="18">
    <name type="scientific">uncultured Desulfobacterium sp</name>
    <dbReference type="NCBI Taxonomy" id="201089"/>
    <lineage>
        <taxon>Bacteria</taxon>
        <taxon>Pseudomonadati</taxon>
        <taxon>Thermodesulfobacteriota</taxon>
        <taxon>Desulfobacteria</taxon>
        <taxon>Desulfobacterales</taxon>
        <taxon>Desulfobacteriaceae</taxon>
        <taxon>Desulfobacterium</taxon>
        <taxon>environmental samples</taxon>
    </lineage>
</organism>
<dbReference type="GO" id="GO:0005524">
    <property type="term" value="F:ATP binding"/>
    <property type="evidence" value="ECO:0007669"/>
    <property type="project" value="UniProtKB-KW"/>
</dbReference>
<dbReference type="PANTHER" id="PTHR10520">
    <property type="entry name" value="TRIFUNCTIONAL PURINE BIOSYNTHETIC PROTEIN ADENOSINE-3-RELATED"/>
    <property type="match status" value="1"/>
</dbReference>
<evidence type="ECO:0000256" key="8">
    <source>
        <dbReference type="ARBA" id="ARBA00022741"/>
    </source>
</evidence>
<evidence type="ECO:0000256" key="2">
    <source>
        <dbReference type="ARBA" id="ARBA00004686"/>
    </source>
</evidence>
<dbReference type="Gene3D" id="3.30.1330.10">
    <property type="entry name" value="PurM-like, N-terminal domain"/>
    <property type="match status" value="1"/>
</dbReference>
<dbReference type="EC" id="6.3.3.1" evidence="4 15"/>
<dbReference type="GO" id="GO:0004637">
    <property type="term" value="F:phosphoribosylamine-glycine ligase activity"/>
    <property type="evidence" value="ECO:0007669"/>
    <property type="project" value="TreeGrafter"/>
</dbReference>
<evidence type="ECO:0000256" key="1">
    <source>
        <dbReference type="ARBA" id="ARBA00004496"/>
    </source>
</evidence>
<keyword evidence="6 15" id="KW-0963">Cytoplasm</keyword>
<dbReference type="UniPathway" id="UPA00074">
    <property type="reaction ID" value="UER00129"/>
</dbReference>
<dbReference type="Gene3D" id="3.90.650.10">
    <property type="entry name" value="PurM-like C-terminal domain"/>
    <property type="match status" value="1"/>
</dbReference>
<dbReference type="Pfam" id="PF02769">
    <property type="entry name" value="AIRS_C"/>
    <property type="match status" value="1"/>
</dbReference>
<dbReference type="GO" id="GO:0006189">
    <property type="term" value="P:'de novo' IMP biosynthetic process"/>
    <property type="evidence" value="ECO:0007669"/>
    <property type="project" value="UniProtKB-UniRule"/>
</dbReference>
<dbReference type="AlphaFoldDB" id="A0A445MZY8"/>
<keyword evidence="10 15" id="KW-0067">ATP-binding</keyword>
<dbReference type="SUPFAM" id="SSF56042">
    <property type="entry name" value="PurM C-terminal domain-like"/>
    <property type="match status" value="1"/>
</dbReference>
<evidence type="ECO:0000256" key="4">
    <source>
        <dbReference type="ARBA" id="ARBA00013047"/>
    </source>
</evidence>
<protein>
    <recommendedName>
        <fullName evidence="5 15">Phosphoribosylformylglycinamidine cyclo-ligase</fullName>
        <ecNumber evidence="4 15">6.3.3.1</ecNumber>
    </recommendedName>
    <alternativeName>
        <fullName evidence="12 15">AIR synthase</fullName>
    </alternativeName>
    <alternativeName>
        <fullName evidence="13 15">AIRS</fullName>
    </alternativeName>
    <alternativeName>
        <fullName evidence="11 15">Phosphoribosyl-aminoimidazole synthetase</fullName>
    </alternativeName>
</protein>
<keyword evidence="8 15" id="KW-0547">Nucleotide-binding</keyword>
<comment type="similarity">
    <text evidence="3 15">Belongs to the AIR synthase family.</text>
</comment>
<reference evidence="18" key="1">
    <citation type="submission" date="2018-01" db="EMBL/GenBank/DDBJ databases">
        <authorList>
            <person name="Regsiter A."/>
            <person name="William W."/>
        </authorList>
    </citation>
    <scope>NUCLEOTIDE SEQUENCE</scope>
    <source>
        <strain evidence="18">TRIP AH-1</strain>
    </source>
</reference>
<dbReference type="CDD" id="cd02196">
    <property type="entry name" value="PurM"/>
    <property type="match status" value="1"/>
</dbReference>
<feature type="domain" description="PurM-like N-terminal" evidence="16">
    <location>
        <begin position="61"/>
        <end position="165"/>
    </location>
</feature>
<dbReference type="PANTHER" id="PTHR10520:SF12">
    <property type="entry name" value="TRIFUNCTIONAL PURINE BIOSYNTHETIC PROTEIN ADENOSINE-3"/>
    <property type="match status" value="1"/>
</dbReference>
<dbReference type="NCBIfam" id="TIGR00878">
    <property type="entry name" value="purM"/>
    <property type="match status" value="1"/>
</dbReference>
<evidence type="ECO:0000256" key="11">
    <source>
        <dbReference type="ARBA" id="ARBA00031908"/>
    </source>
</evidence>
<feature type="domain" description="PurM-like C-terminal" evidence="17">
    <location>
        <begin position="179"/>
        <end position="343"/>
    </location>
</feature>
<dbReference type="EMBL" id="OJIN01000184">
    <property type="protein sequence ID" value="SPD75054.1"/>
    <property type="molecule type" value="Genomic_DNA"/>
</dbReference>
<dbReference type="GO" id="GO:0046084">
    <property type="term" value="P:adenine biosynthetic process"/>
    <property type="evidence" value="ECO:0007669"/>
    <property type="project" value="TreeGrafter"/>
</dbReference>
<dbReference type="InterPro" id="IPR036676">
    <property type="entry name" value="PurM-like_C_sf"/>
</dbReference>
<dbReference type="FunFam" id="3.30.1330.10:FF:000001">
    <property type="entry name" value="Phosphoribosylformylglycinamidine cyclo-ligase"/>
    <property type="match status" value="1"/>
</dbReference>
<evidence type="ECO:0000256" key="3">
    <source>
        <dbReference type="ARBA" id="ARBA00010280"/>
    </source>
</evidence>
<proteinExistence type="inferred from homology"/>
<evidence type="ECO:0000256" key="6">
    <source>
        <dbReference type="ARBA" id="ARBA00022490"/>
    </source>
</evidence>
<accession>A0A445MZY8</accession>
<sequence>MVKDKGKSKYTEAGVDIDAGNKFVQMIKPIVSKTFKSGVITEIGGFAGLFSLNTQNIKNPVLVSSTDGVGTKLKIAFMLDKHDTVGIDLVAMCVNDIMVQGAVPLFFLDYLAMGKLNIEKAKDIVTGIAVGCQEAECSLIGGETAEMAGFYAEGEYDLAGFVVGLADNEELLDGSEIAVGHHLIGIGSSGLHSNGYSLVRKIIFEQLQLTVRDHVAEFGRTVGEELLEPTRIYSRAIRNLRRDFKIYGISHITGGGFIDNIPRILPKRCKAVITKNSWPRHPIFSFLQKAGQISDYEMLRTFNNGLGLIIVVGEKDTSEILLRLKAMGESACLIGCIEARDDNEEAIIFVE</sequence>
<evidence type="ECO:0000313" key="18">
    <source>
        <dbReference type="EMBL" id="SPD75054.1"/>
    </source>
</evidence>
<evidence type="ECO:0000256" key="9">
    <source>
        <dbReference type="ARBA" id="ARBA00022755"/>
    </source>
</evidence>
<evidence type="ECO:0000256" key="14">
    <source>
        <dbReference type="ARBA" id="ARBA00049057"/>
    </source>
</evidence>
<comment type="pathway">
    <text evidence="2 15">Purine metabolism; IMP biosynthesis via de novo pathway; 5-amino-1-(5-phospho-D-ribosyl)imidazole from N(2)-formyl-N(1)-(5-phospho-D-ribosyl)glycinamide: step 2/2.</text>
</comment>
<evidence type="ECO:0000256" key="15">
    <source>
        <dbReference type="HAMAP-Rule" id="MF_00741"/>
    </source>
</evidence>
<dbReference type="Pfam" id="PF00586">
    <property type="entry name" value="AIRS"/>
    <property type="match status" value="1"/>
</dbReference>
<dbReference type="GO" id="GO:0004641">
    <property type="term" value="F:phosphoribosylformylglycinamidine cyclo-ligase activity"/>
    <property type="evidence" value="ECO:0007669"/>
    <property type="project" value="UniProtKB-UniRule"/>
</dbReference>
<evidence type="ECO:0000256" key="12">
    <source>
        <dbReference type="ARBA" id="ARBA00032931"/>
    </source>
</evidence>
<comment type="catalytic activity">
    <reaction evidence="14 15">
        <text>2-formamido-N(1)-(5-O-phospho-beta-D-ribosyl)acetamidine + ATP = 5-amino-1-(5-phospho-beta-D-ribosyl)imidazole + ADP + phosphate + H(+)</text>
        <dbReference type="Rhea" id="RHEA:23032"/>
        <dbReference type="ChEBI" id="CHEBI:15378"/>
        <dbReference type="ChEBI" id="CHEBI:30616"/>
        <dbReference type="ChEBI" id="CHEBI:43474"/>
        <dbReference type="ChEBI" id="CHEBI:137981"/>
        <dbReference type="ChEBI" id="CHEBI:147287"/>
        <dbReference type="ChEBI" id="CHEBI:456216"/>
        <dbReference type="EC" id="6.3.3.1"/>
    </reaction>
</comment>
<dbReference type="HAMAP" id="MF_00741">
    <property type="entry name" value="AIRS"/>
    <property type="match status" value="1"/>
</dbReference>
<comment type="subcellular location">
    <subcellularLocation>
        <location evidence="1 15">Cytoplasm</location>
    </subcellularLocation>
</comment>
<dbReference type="InterPro" id="IPR010918">
    <property type="entry name" value="PurM-like_C_dom"/>
</dbReference>
<name>A0A445MZY8_9BACT</name>
<evidence type="ECO:0000259" key="16">
    <source>
        <dbReference type="Pfam" id="PF00586"/>
    </source>
</evidence>
<evidence type="ECO:0000256" key="5">
    <source>
        <dbReference type="ARBA" id="ARBA00020367"/>
    </source>
</evidence>
<evidence type="ECO:0000256" key="13">
    <source>
        <dbReference type="ARBA" id="ARBA00033093"/>
    </source>
</evidence>
<gene>
    <name evidence="15 18" type="primary">purM</name>
    <name evidence="18" type="ORF">PITCH_A420014</name>
</gene>
<dbReference type="SUPFAM" id="SSF55326">
    <property type="entry name" value="PurM N-terminal domain-like"/>
    <property type="match status" value="1"/>
</dbReference>